<dbReference type="EMBL" id="PFNL01000144">
    <property type="protein sequence ID" value="PIZ45251.1"/>
    <property type="molecule type" value="Genomic_DNA"/>
</dbReference>
<comment type="caution">
    <text evidence="1">The sequence shown here is derived from an EMBL/GenBank/DDBJ whole genome shotgun (WGS) entry which is preliminary data.</text>
</comment>
<sequence length="184" mass="20943">GYFLFPTIKDVVTNTPTPTPENSIDTSDWKTYAIDKYGVSFKYPPQYSSIEVDNNPEPYDMEYMVVFRDNEQPYDKKLGTFSFLLRLESLDELYSNVLDLTEIVSEDKVTVGGLVGVEIEDLDLDQSRTDQYTSHAIHVYIEYMSNRLISVGGGIDTDSENRDGFLNMVRTMITTLSIEKTVGE</sequence>
<dbReference type="Proteomes" id="UP000228920">
    <property type="component" value="Unassembled WGS sequence"/>
</dbReference>
<feature type="non-terminal residue" evidence="1">
    <location>
        <position position="1"/>
    </location>
</feature>
<evidence type="ECO:0000313" key="1">
    <source>
        <dbReference type="EMBL" id="PIZ45251.1"/>
    </source>
</evidence>
<evidence type="ECO:0000313" key="2">
    <source>
        <dbReference type="Proteomes" id="UP000228920"/>
    </source>
</evidence>
<name>A0A2M7TGL3_UNCKA</name>
<protein>
    <submittedName>
        <fullName evidence="1">Uncharacterized protein</fullName>
    </submittedName>
</protein>
<reference evidence="2" key="1">
    <citation type="submission" date="2017-09" db="EMBL/GenBank/DDBJ databases">
        <title>Depth-based differentiation of microbial function through sediment-hosted aquifers and enrichment of novel symbionts in the deep terrestrial subsurface.</title>
        <authorList>
            <person name="Probst A.J."/>
            <person name="Ladd B."/>
            <person name="Jarett J.K."/>
            <person name="Geller-Mcgrath D.E."/>
            <person name="Sieber C.M.K."/>
            <person name="Emerson J.B."/>
            <person name="Anantharaman K."/>
            <person name="Thomas B.C."/>
            <person name="Malmstrom R."/>
            <person name="Stieglmeier M."/>
            <person name="Klingl A."/>
            <person name="Woyke T."/>
            <person name="Ryan C.M."/>
            <person name="Banfield J.F."/>
        </authorList>
    </citation>
    <scope>NUCLEOTIDE SEQUENCE [LARGE SCALE GENOMIC DNA]</scope>
</reference>
<organism evidence="1 2">
    <name type="scientific">candidate division WWE3 bacterium CG_4_10_14_0_2_um_filter_41_14</name>
    <dbReference type="NCBI Taxonomy" id="1975072"/>
    <lineage>
        <taxon>Bacteria</taxon>
        <taxon>Katanobacteria</taxon>
    </lineage>
</organism>
<dbReference type="AlphaFoldDB" id="A0A2M7TGL3"/>
<accession>A0A2M7TGL3</accession>
<gene>
    <name evidence="1" type="ORF">COY32_05445</name>
</gene>
<proteinExistence type="predicted"/>